<dbReference type="InterPro" id="IPR052831">
    <property type="entry name" value="Apoptosis_promoter"/>
</dbReference>
<organism evidence="1 2">
    <name type="scientific">Xylocopa violacea</name>
    <name type="common">Violet carpenter bee</name>
    <name type="synonym">Apis violacea</name>
    <dbReference type="NCBI Taxonomy" id="135666"/>
    <lineage>
        <taxon>Eukaryota</taxon>
        <taxon>Metazoa</taxon>
        <taxon>Ecdysozoa</taxon>
        <taxon>Arthropoda</taxon>
        <taxon>Hexapoda</taxon>
        <taxon>Insecta</taxon>
        <taxon>Pterygota</taxon>
        <taxon>Neoptera</taxon>
        <taxon>Endopterygota</taxon>
        <taxon>Hymenoptera</taxon>
        <taxon>Apocrita</taxon>
        <taxon>Aculeata</taxon>
        <taxon>Apoidea</taxon>
        <taxon>Anthophila</taxon>
        <taxon>Apidae</taxon>
        <taxon>Xylocopa</taxon>
        <taxon>Xylocopa</taxon>
    </lineage>
</organism>
<dbReference type="Proteomes" id="UP001642520">
    <property type="component" value="Unassembled WGS sequence"/>
</dbReference>
<reference evidence="1 2" key="1">
    <citation type="submission" date="2024-08" db="EMBL/GenBank/DDBJ databases">
        <authorList>
            <person name="Will J Nash"/>
            <person name="Angela Man"/>
            <person name="Seanna McTaggart"/>
            <person name="Kendall Baker"/>
            <person name="Tom Barker"/>
            <person name="Leah Catchpole"/>
            <person name="Alex Durrant"/>
            <person name="Karim Gharbi"/>
            <person name="Naomi Irish"/>
            <person name="Gemy Kaithakottil"/>
            <person name="Debby Ku"/>
            <person name="Aaliyah Providence"/>
            <person name="Felix Shaw"/>
            <person name="David Swarbreck"/>
            <person name="Chris Watkins"/>
            <person name="Ann M. McCartney"/>
            <person name="Giulio Formenti"/>
            <person name="Alice Mouton"/>
            <person name="Noel Vella"/>
            <person name="Bjorn M von Reumont"/>
            <person name="Adriana Vella"/>
            <person name="Wilfried Haerty"/>
        </authorList>
    </citation>
    <scope>NUCLEOTIDE SEQUENCE [LARGE SCALE GENOMIC DNA]</scope>
</reference>
<accession>A0ABP1NXH1</accession>
<dbReference type="PANTHER" id="PTHR48190">
    <property type="entry name" value="PROGRAMMED CELL DEATH PROTEIN 7"/>
    <property type="match status" value="1"/>
</dbReference>
<proteinExistence type="predicted"/>
<comment type="caution">
    <text evidence="1">The sequence shown here is derived from an EMBL/GenBank/DDBJ whole genome shotgun (WGS) entry which is preliminary data.</text>
</comment>
<dbReference type="EMBL" id="CAXAJV020001293">
    <property type="protein sequence ID" value="CAL7944579.1"/>
    <property type="molecule type" value="Genomic_DNA"/>
</dbReference>
<protein>
    <recommendedName>
        <fullName evidence="3">Programmed cell death protein 7</fullName>
    </recommendedName>
</protein>
<gene>
    <name evidence="1" type="ORF">XYLVIOL_LOCUS6730</name>
</gene>
<dbReference type="InterPro" id="IPR031974">
    <property type="entry name" value="PDCD7"/>
</dbReference>
<keyword evidence="2" id="KW-1185">Reference proteome</keyword>
<evidence type="ECO:0008006" key="3">
    <source>
        <dbReference type="Google" id="ProtNLM"/>
    </source>
</evidence>
<sequence length="400" mass="47408">MFNNQSFSEDSTQNCGNPYYSMSHPMNQSICNVNYNMNVYQNYMYPVVSISDNENTMSITNIEKRQMDEKDIENFLLENDQTNNINDQRNVCKRSKIAITKNAIISAYKLNEKLKTICAELKDNQYLTEEEWQQKMSICNVAKEEIVKLLEPVRDEKFLSQLKKNLERRKKKRLREKVKKEKWKKEKLMRMERRARLHAQIDSWIRKEQAVIEKEKQEENLRRDADMILFDVRGKRNDARKYLGLLQELQNLRNVKANIARARGEHLSSVADEAFNNIIVKLTEQWSMLDREYSIEEQGLKLMLKTDNEERIEKQKKNLFDDWEKVLFGRKVTSDQYSTDLANFITIRSAWDNYISSDNDASAIPIGWVMPDKPSSAAWQKCLTKEKLNHQPSQLLWSRH</sequence>
<dbReference type="PANTHER" id="PTHR48190:SF2">
    <property type="entry name" value="PROGRAMMED CELL DEATH PROTEIN 7"/>
    <property type="match status" value="1"/>
</dbReference>
<evidence type="ECO:0000313" key="1">
    <source>
        <dbReference type="EMBL" id="CAL7944579.1"/>
    </source>
</evidence>
<dbReference type="Pfam" id="PF16021">
    <property type="entry name" value="PDCD7"/>
    <property type="match status" value="1"/>
</dbReference>
<name>A0ABP1NXH1_XYLVO</name>
<evidence type="ECO:0000313" key="2">
    <source>
        <dbReference type="Proteomes" id="UP001642520"/>
    </source>
</evidence>